<name>A0ABN8I8B7_9NEOP</name>
<dbReference type="EMBL" id="OW152814">
    <property type="protein sequence ID" value="CAH2050003.1"/>
    <property type="molecule type" value="Genomic_DNA"/>
</dbReference>
<sequence>MLHNTKQQRRPRRAHSFVSSQRPSPRRVDVAIPRDWSLCRVRPSCGAGAVECATRVHHYILDERNRSRDEWGTKAISVRSRDGERFNGSRGRPHAEYPSAEIVSVSCVTFVD</sequence>
<evidence type="ECO:0000313" key="2">
    <source>
        <dbReference type="EMBL" id="CAH2050003.1"/>
    </source>
</evidence>
<protein>
    <submittedName>
        <fullName evidence="2">Uncharacterized protein</fullName>
    </submittedName>
</protein>
<feature type="region of interest" description="Disordered" evidence="1">
    <location>
        <begin position="1"/>
        <end position="26"/>
    </location>
</feature>
<organism evidence="2 3">
    <name type="scientific">Iphiclides podalirius</name>
    <name type="common">scarce swallowtail</name>
    <dbReference type="NCBI Taxonomy" id="110791"/>
    <lineage>
        <taxon>Eukaryota</taxon>
        <taxon>Metazoa</taxon>
        <taxon>Ecdysozoa</taxon>
        <taxon>Arthropoda</taxon>
        <taxon>Hexapoda</taxon>
        <taxon>Insecta</taxon>
        <taxon>Pterygota</taxon>
        <taxon>Neoptera</taxon>
        <taxon>Endopterygota</taxon>
        <taxon>Lepidoptera</taxon>
        <taxon>Glossata</taxon>
        <taxon>Ditrysia</taxon>
        <taxon>Papilionoidea</taxon>
        <taxon>Papilionidae</taxon>
        <taxon>Papilioninae</taxon>
        <taxon>Iphiclides</taxon>
    </lineage>
</organism>
<evidence type="ECO:0000313" key="3">
    <source>
        <dbReference type="Proteomes" id="UP000837857"/>
    </source>
</evidence>
<evidence type="ECO:0000256" key="1">
    <source>
        <dbReference type="SAM" id="MobiDB-lite"/>
    </source>
</evidence>
<dbReference type="Proteomes" id="UP000837857">
    <property type="component" value="Chromosome 2"/>
</dbReference>
<reference evidence="2" key="1">
    <citation type="submission" date="2022-03" db="EMBL/GenBank/DDBJ databases">
        <authorList>
            <person name="Martin H S."/>
        </authorList>
    </citation>
    <scope>NUCLEOTIDE SEQUENCE</scope>
</reference>
<accession>A0ABN8I8B7</accession>
<gene>
    <name evidence="2" type="ORF">IPOD504_LOCUS7167</name>
</gene>
<keyword evidence="3" id="KW-1185">Reference proteome</keyword>
<proteinExistence type="predicted"/>
<feature type="non-terminal residue" evidence="2">
    <location>
        <position position="112"/>
    </location>
</feature>
<feature type="compositionally biased region" description="Basic residues" evidence="1">
    <location>
        <begin position="1"/>
        <end position="15"/>
    </location>
</feature>